<dbReference type="EMBL" id="JANRMS010000667">
    <property type="protein sequence ID" value="KAJ3536072.1"/>
    <property type="molecule type" value="Genomic_DNA"/>
</dbReference>
<name>A0ACC1SBC8_9HYPO</name>
<evidence type="ECO:0000313" key="2">
    <source>
        <dbReference type="Proteomes" id="UP001148629"/>
    </source>
</evidence>
<gene>
    <name evidence="1" type="ORF">NM208_g6875</name>
</gene>
<dbReference type="Proteomes" id="UP001148629">
    <property type="component" value="Unassembled WGS sequence"/>
</dbReference>
<sequence length="733" mass="80461">MVVRKRKIESRPKVRTGCGTCRIRKIKCDESKPFCQKCVKTGRTCEGYESPFRPFTNQPAKKAHAGITKPDKGLQPIRPTSAKVTLEDIDLLNHYFSTKTIFNVKLGCDQEARQILQASLTDAPIQHAVSSLKALREHLEVSRNAPTSIAQQSPSYDYGLEQYSMALRGLASQLSSPDSNGLKSALLCCQVLISIEQVRANFAAMALHIIRGLRIMHEYRARPHFVAANKLAPAQHSQLPLLDVFIIKLFAAPCKFAEHLATADMSETHQRHTESIRLCKIAPNMRTELVRIATSALELLTKVSQVESVEIALGLLSEKSTLLDCLESWLGDLEDIQTETEPLDSEPLSVTFMRLFHLILKIVLLGVLESSPDLDAKLRTENDQLQGVANIVACGIKREKAVSSVARPRAFHGSTKSPTWWLGFVQNSVLYHVQCSTRSEPTNQKLALSLTAPSMTLVFKFINESVTRCLFVANHLFHPQAQLVKYSTVHLPLSSSGRILNGLPPFLEAMHFLLLGATGRTGQHVVSELLSQGHTAVALVRTSESLTPRSGLTVVTGSPLSKDDIRSALSATPGLSPSAAIMTLNTVRKSDSPFAAQVSPPRFLADSCANACEVLEQAGIHRIVVMSTAGAGDSWGKLPWLSKAFMGWTNIKYAVEDHTLLDEEIRRTKMDWTLVRAVKLEFNDDTKTDVKTLGSSGDGMQVSDSVTVSSVAKFLVKVAVEGLFIKEAVVVKN</sequence>
<reference evidence="1" key="1">
    <citation type="submission" date="2022-08" db="EMBL/GenBank/DDBJ databases">
        <title>Genome Sequence of Fusarium decemcellulare.</title>
        <authorList>
            <person name="Buettner E."/>
        </authorList>
    </citation>
    <scope>NUCLEOTIDE SEQUENCE</scope>
    <source>
        <strain evidence="1">Babe19</strain>
    </source>
</reference>
<comment type="caution">
    <text evidence="1">The sequence shown here is derived from an EMBL/GenBank/DDBJ whole genome shotgun (WGS) entry which is preliminary data.</text>
</comment>
<organism evidence="1 2">
    <name type="scientific">Fusarium decemcellulare</name>
    <dbReference type="NCBI Taxonomy" id="57161"/>
    <lineage>
        <taxon>Eukaryota</taxon>
        <taxon>Fungi</taxon>
        <taxon>Dikarya</taxon>
        <taxon>Ascomycota</taxon>
        <taxon>Pezizomycotina</taxon>
        <taxon>Sordariomycetes</taxon>
        <taxon>Hypocreomycetidae</taxon>
        <taxon>Hypocreales</taxon>
        <taxon>Nectriaceae</taxon>
        <taxon>Fusarium</taxon>
        <taxon>Fusarium decemcellulare species complex</taxon>
    </lineage>
</organism>
<evidence type="ECO:0000313" key="1">
    <source>
        <dbReference type="EMBL" id="KAJ3536072.1"/>
    </source>
</evidence>
<protein>
    <submittedName>
        <fullName evidence="1">Uncharacterized protein</fullName>
    </submittedName>
</protein>
<accession>A0ACC1SBC8</accession>
<proteinExistence type="predicted"/>
<keyword evidence="2" id="KW-1185">Reference proteome</keyword>